<accession>A0A9X1I7S6</accession>
<comment type="caution">
    <text evidence="1">The sequence shown here is derived from an EMBL/GenBank/DDBJ whole genome shotgun (WGS) entry which is preliminary data.</text>
</comment>
<evidence type="ECO:0000313" key="1">
    <source>
        <dbReference type="EMBL" id="MCB4809400.1"/>
    </source>
</evidence>
<evidence type="ECO:0000313" key="2">
    <source>
        <dbReference type="Proteomes" id="UP001139286"/>
    </source>
</evidence>
<dbReference type="Proteomes" id="UP001139286">
    <property type="component" value="Unassembled WGS sequence"/>
</dbReference>
<dbReference type="EMBL" id="JAJAPX010000006">
    <property type="protein sequence ID" value="MCB4809400.1"/>
    <property type="molecule type" value="Genomic_DNA"/>
</dbReference>
<gene>
    <name evidence="1" type="ORF">LG651_14180</name>
</gene>
<keyword evidence="2" id="KW-1185">Reference proteome</keyword>
<name>A0A9X1I7S6_9FLAO</name>
<organism evidence="1 2">
    <name type="scientific">Neotamlana sargassicola</name>
    <dbReference type="NCBI Taxonomy" id="2883125"/>
    <lineage>
        <taxon>Bacteria</taxon>
        <taxon>Pseudomonadati</taxon>
        <taxon>Bacteroidota</taxon>
        <taxon>Flavobacteriia</taxon>
        <taxon>Flavobacteriales</taxon>
        <taxon>Flavobacteriaceae</taxon>
        <taxon>Neotamlana</taxon>
    </lineage>
</organism>
<dbReference type="RefSeq" id="WP_226696767.1">
    <property type="nucleotide sequence ID" value="NZ_JAJAPX010000006.1"/>
</dbReference>
<dbReference type="AlphaFoldDB" id="A0A9X1I7S6"/>
<proteinExistence type="predicted"/>
<sequence length="135" mass="15259">MAKKTWIEKRDAKKEFVVKTIDKKFADIPEGSRMLIATPQIINTYVNNIPFGKTRELTTMRTDLAATYNTDKTCPVTAGIFLRIVAEAAYEELENNGSIEQITPFWRIVSPNSKLAKKLSCGEAFIINQRIKEGC</sequence>
<reference evidence="1" key="1">
    <citation type="submission" date="2021-10" db="EMBL/GenBank/DDBJ databases">
        <title>Tamlana sargassums sp. nov., and Tamlana laminarinivorans sp. nov., two new bacteria isolated from the brown alga.</title>
        <authorList>
            <person name="Li J."/>
        </authorList>
    </citation>
    <scope>NUCLEOTIDE SEQUENCE</scope>
    <source>
        <strain evidence="1">62-3</strain>
    </source>
</reference>
<protein>
    <submittedName>
        <fullName evidence="1">Uncharacterized protein</fullName>
    </submittedName>
</protein>